<name>A0AAV4PDW9_CAEEX</name>
<evidence type="ECO:0000313" key="1">
    <source>
        <dbReference type="EMBL" id="GIX95497.1"/>
    </source>
</evidence>
<reference evidence="1 2" key="1">
    <citation type="submission" date="2021-06" db="EMBL/GenBank/DDBJ databases">
        <title>Caerostris extrusa draft genome.</title>
        <authorList>
            <person name="Kono N."/>
            <person name="Arakawa K."/>
        </authorList>
    </citation>
    <scope>NUCLEOTIDE SEQUENCE [LARGE SCALE GENOMIC DNA]</scope>
</reference>
<accession>A0AAV4PDW9</accession>
<organism evidence="1 2">
    <name type="scientific">Caerostris extrusa</name>
    <name type="common">Bark spider</name>
    <name type="synonym">Caerostris bankana</name>
    <dbReference type="NCBI Taxonomy" id="172846"/>
    <lineage>
        <taxon>Eukaryota</taxon>
        <taxon>Metazoa</taxon>
        <taxon>Ecdysozoa</taxon>
        <taxon>Arthropoda</taxon>
        <taxon>Chelicerata</taxon>
        <taxon>Arachnida</taxon>
        <taxon>Araneae</taxon>
        <taxon>Araneomorphae</taxon>
        <taxon>Entelegynae</taxon>
        <taxon>Araneoidea</taxon>
        <taxon>Araneidae</taxon>
        <taxon>Caerostris</taxon>
    </lineage>
</organism>
<comment type="caution">
    <text evidence="1">The sequence shown here is derived from an EMBL/GenBank/DDBJ whole genome shotgun (WGS) entry which is preliminary data.</text>
</comment>
<protein>
    <submittedName>
        <fullName evidence="1">Uncharacterized protein</fullName>
    </submittedName>
</protein>
<dbReference type="AlphaFoldDB" id="A0AAV4PDW9"/>
<dbReference type="Proteomes" id="UP001054945">
    <property type="component" value="Unassembled WGS sequence"/>
</dbReference>
<gene>
    <name evidence="1" type="ORF">CEXT_802321</name>
</gene>
<proteinExistence type="predicted"/>
<evidence type="ECO:0000313" key="2">
    <source>
        <dbReference type="Proteomes" id="UP001054945"/>
    </source>
</evidence>
<dbReference type="EMBL" id="BPLR01004529">
    <property type="protein sequence ID" value="GIX95497.1"/>
    <property type="molecule type" value="Genomic_DNA"/>
</dbReference>
<sequence length="117" mass="13098">MFRPDLKIDFRSLTLQFEKEVHKSAAAVSSMLLLADIWYCENYLDGRGVCVWTTLRGAILPISLSMKGKELTFKPLSHRGVGATNFSTCSHRSDRNRLTLSEVPITSKILIGSIQVI</sequence>
<keyword evidence="2" id="KW-1185">Reference proteome</keyword>